<sequence length="83" mass="9001">MPRECVRAKRHGNIITAPDLAPGSSQQPAQGSADNRIEAPLDWDRIPRIYSRLGRCQGALPGLAIFRAAVTRSSGRISAPSHR</sequence>
<name>A0AAV7V703_PLEWA</name>
<keyword evidence="3" id="KW-1185">Reference proteome</keyword>
<comment type="caution">
    <text evidence="2">The sequence shown here is derived from an EMBL/GenBank/DDBJ whole genome shotgun (WGS) entry which is preliminary data.</text>
</comment>
<feature type="compositionally biased region" description="Polar residues" evidence="1">
    <location>
        <begin position="23"/>
        <end position="33"/>
    </location>
</feature>
<dbReference type="EMBL" id="JANPWB010000003">
    <property type="protein sequence ID" value="KAJ1197152.1"/>
    <property type="molecule type" value="Genomic_DNA"/>
</dbReference>
<organism evidence="2 3">
    <name type="scientific">Pleurodeles waltl</name>
    <name type="common">Iberian ribbed newt</name>
    <dbReference type="NCBI Taxonomy" id="8319"/>
    <lineage>
        <taxon>Eukaryota</taxon>
        <taxon>Metazoa</taxon>
        <taxon>Chordata</taxon>
        <taxon>Craniata</taxon>
        <taxon>Vertebrata</taxon>
        <taxon>Euteleostomi</taxon>
        <taxon>Amphibia</taxon>
        <taxon>Batrachia</taxon>
        <taxon>Caudata</taxon>
        <taxon>Salamandroidea</taxon>
        <taxon>Salamandridae</taxon>
        <taxon>Pleurodelinae</taxon>
        <taxon>Pleurodeles</taxon>
    </lineage>
</organism>
<evidence type="ECO:0000256" key="1">
    <source>
        <dbReference type="SAM" id="MobiDB-lite"/>
    </source>
</evidence>
<gene>
    <name evidence="2" type="ORF">NDU88_001014</name>
</gene>
<evidence type="ECO:0000313" key="3">
    <source>
        <dbReference type="Proteomes" id="UP001066276"/>
    </source>
</evidence>
<reference evidence="2" key="1">
    <citation type="journal article" date="2022" name="bioRxiv">
        <title>Sequencing and chromosome-scale assembly of the giantPleurodeles waltlgenome.</title>
        <authorList>
            <person name="Brown T."/>
            <person name="Elewa A."/>
            <person name="Iarovenko S."/>
            <person name="Subramanian E."/>
            <person name="Araus A.J."/>
            <person name="Petzold A."/>
            <person name="Susuki M."/>
            <person name="Suzuki K.-i.T."/>
            <person name="Hayashi T."/>
            <person name="Toyoda A."/>
            <person name="Oliveira C."/>
            <person name="Osipova E."/>
            <person name="Leigh N.D."/>
            <person name="Simon A."/>
            <person name="Yun M.H."/>
        </authorList>
    </citation>
    <scope>NUCLEOTIDE SEQUENCE</scope>
    <source>
        <strain evidence="2">20211129_DDA</strain>
        <tissue evidence="2">Liver</tissue>
    </source>
</reference>
<accession>A0AAV7V703</accession>
<feature type="region of interest" description="Disordered" evidence="1">
    <location>
        <begin position="1"/>
        <end position="38"/>
    </location>
</feature>
<dbReference type="Proteomes" id="UP001066276">
    <property type="component" value="Chromosome 2_1"/>
</dbReference>
<proteinExistence type="predicted"/>
<dbReference type="AlphaFoldDB" id="A0AAV7V703"/>
<evidence type="ECO:0000313" key="2">
    <source>
        <dbReference type="EMBL" id="KAJ1197152.1"/>
    </source>
</evidence>
<protein>
    <submittedName>
        <fullName evidence="2">Uncharacterized protein</fullName>
    </submittedName>
</protein>